<keyword evidence="2" id="KW-1185">Reference proteome</keyword>
<evidence type="ECO:0000313" key="1">
    <source>
        <dbReference type="EMBL" id="ACY17076.1"/>
    </source>
</evidence>
<dbReference type="RefSeq" id="WP_012829674.1">
    <property type="nucleotide sequence ID" value="NC_013440.1"/>
</dbReference>
<reference evidence="1 2" key="1">
    <citation type="journal article" date="2010" name="Stand. Genomic Sci.">
        <title>Complete genome sequence of Haliangium ochraceum type strain (SMP-2).</title>
        <authorList>
            <consortium name="US DOE Joint Genome Institute (JGI-PGF)"/>
            <person name="Ivanova N."/>
            <person name="Daum C."/>
            <person name="Lang E."/>
            <person name="Abt B."/>
            <person name="Kopitz M."/>
            <person name="Saunders E."/>
            <person name="Lapidus A."/>
            <person name="Lucas S."/>
            <person name="Glavina Del Rio T."/>
            <person name="Nolan M."/>
            <person name="Tice H."/>
            <person name="Copeland A."/>
            <person name="Cheng J.F."/>
            <person name="Chen F."/>
            <person name="Bruce D."/>
            <person name="Goodwin L."/>
            <person name="Pitluck S."/>
            <person name="Mavromatis K."/>
            <person name="Pati A."/>
            <person name="Mikhailova N."/>
            <person name="Chen A."/>
            <person name="Palaniappan K."/>
            <person name="Land M."/>
            <person name="Hauser L."/>
            <person name="Chang Y.J."/>
            <person name="Jeffries C.D."/>
            <person name="Detter J.C."/>
            <person name="Brettin T."/>
            <person name="Rohde M."/>
            <person name="Goker M."/>
            <person name="Bristow J."/>
            <person name="Markowitz V."/>
            <person name="Eisen J.A."/>
            <person name="Hugenholtz P."/>
            <person name="Kyrpides N.C."/>
            <person name="Klenk H.P."/>
        </authorList>
    </citation>
    <scope>NUCLEOTIDE SEQUENCE [LARGE SCALE GENOMIC DNA]</scope>
    <source>
        <strain evidence="2">DSM 14365 / CIP 107738 / JCM 11303 / AJ 13395 / SMP-2</strain>
    </source>
</reference>
<dbReference type="EMBL" id="CP001804">
    <property type="protein sequence ID" value="ACY17076.1"/>
    <property type="molecule type" value="Genomic_DNA"/>
</dbReference>
<dbReference type="KEGG" id="hoh:Hoch_4585"/>
<organism evidence="1 2">
    <name type="scientific">Haliangium ochraceum (strain DSM 14365 / JCM 11303 / SMP-2)</name>
    <dbReference type="NCBI Taxonomy" id="502025"/>
    <lineage>
        <taxon>Bacteria</taxon>
        <taxon>Pseudomonadati</taxon>
        <taxon>Myxococcota</taxon>
        <taxon>Polyangia</taxon>
        <taxon>Haliangiales</taxon>
        <taxon>Kofleriaceae</taxon>
        <taxon>Haliangium</taxon>
    </lineage>
</organism>
<dbReference type="InterPro" id="IPR018641">
    <property type="entry name" value="Trfase_1_rSAM/seldom-assoc"/>
</dbReference>
<dbReference type="PANTHER" id="PTHR36529:SF1">
    <property type="entry name" value="GLYCOSYLTRANSFERASE"/>
    <property type="match status" value="1"/>
</dbReference>
<dbReference type="InterPro" id="IPR029044">
    <property type="entry name" value="Nucleotide-diphossugar_trans"/>
</dbReference>
<proteinExistence type="predicted"/>
<dbReference type="NCBIfam" id="TIGR04282">
    <property type="entry name" value="glyco_like_cofC"/>
    <property type="match status" value="1"/>
</dbReference>
<evidence type="ECO:0008006" key="3">
    <source>
        <dbReference type="Google" id="ProtNLM"/>
    </source>
</evidence>
<protein>
    <recommendedName>
        <fullName evidence="3">Glycosyltransferase</fullName>
    </recommendedName>
</protein>
<dbReference type="Gene3D" id="3.90.550.10">
    <property type="entry name" value="Spore Coat Polysaccharide Biosynthesis Protein SpsA, Chain A"/>
    <property type="match status" value="1"/>
</dbReference>
<dbReference type="HOGENOM" id="CLU_075662_2_0_7"/>
<name>D0LQ39_HALO1</name>
<dbReference type="Proteomes" id="UP000001880">
    <property type="component" value="Chromosome"/>
</dbReference>
<dbReference type="eggNOG" id="COG3222">
    <property type="taxonomic scope" value="Bacteria"/>
</dbReference>
<dbReference type="PANTHER" id="PTHR36529">
    <property type="entry name" value="SLL1095 PROTEIN"/>
    <property type="match status" value="1"/>
</dbReference>
<dbReference type="AlphaFoldDB" id="D0LQ39"/>
<dbReference type="STRING" id="502025.Hoch_4585"/>
<sequence length="218" mass="23072">MSTALCIMAKVPEPGRVKTRLTPPLSPAEASELAAAMLLDTWQVAHALGDAQVLLLYAGERVRLPAALRDAGDALVQQRGDDLGARIEHAARTGLGRRERVLVIGSDLPGLPLALLRAARDALARDDAVLGPSGDGGFYLIGLRRCPPDLLAGLPWSAPQTYAACAARLSERGLRVARLAEFDDVDEIDDLRRVQRALAAGQTSAPATARALETLSCV</sequence>
<evidence type="ECO:0000313" key="2">
    <source>
        <dbReference type="Proteomes" id="UP000001880"/>
    </source>
</evidence>
<dbReference type="OrthoDB" id="9798250at2"/>
<gene>
    <name evidence="1" type="ordered locus">Hoch_4585</name>
</gene>
<dbReference type="SUPFAM" id="SSF53448">
    <property type="entry name" value="Nucleotide-diphospho-sugar transferases"/>
    <property type="match status" value="1"/>
</dbReference>
<dbReference type="Pfam" id="PF09837">
    <property type="entry name" value="DUF2064"/>
    <property type="match status" value="1"/>
</dbReference>
<accession>D0LQ39</accession>